<accession>A0AAV5MJ21</accession>
<proteinExistence type="predicted"/>
<feature type="compositionally biased region" description="Basic and acidic residues" evidence="1">
    <location>
        <begin position="12"/>
        <end position="26"/>
    </location>
</feature>
<evidence type="ECO:0000313" key="3">
    <source>
        <dbReference type="Proteomes" id="UP001054252"/>
    </source>
</evidence>
<comment type="caution">
    <text evidence="2">The sequence shown here is derived from an EMBL/GenBank/DDBJ whole genome shotgun (WGS) entry which is preliminary data.</text>
</comment>
<evidence type="ECO:0000313" key="2">
    <source>
        <dbReference type="EMBL" id="GKV49900.1"/>
    </source>
</evidence>
<organism evidence="2 3">
    <name type="scientific">Rubroshorea leprosula</name>
    <dbReference type="NCBI Taxonomy" id="152421"/>
    <lineage>
        <taxon>Eukaryota</taxon>
        <taxon>Viridiplantae</taxon>
        <taxon>Streptophyta</taxon>
        <taxon>Embryophyta</taxon>
        <taxon>Tracheophyta</taxon>
        <taxon>Spermatophyta</taxon>
        <taxon>Magnoliopsida</taxon>
        <taxon>eudicotyledons</taxon>
        <taxon>Gunneridae</taxon>
        <taxon>Pentapetalae</taxon>
        <taxon>rosids</taxon>
        <taxon>malvids</taxon>
        <taxon>Malvales</taxon>
        <taxon>Dipterocarpaceae</taxon>
        <taxon>Rubroshorea</taxon>
    </lineage>
</organism>
<protein>
    <submittedName>
        <fullName evidence="2">Uncharacterized protein</fullName>
    </submittedName>
</protein>
<feature type="region of interest" description="Disordered" evidence="1">
    <location>
        <begin position="1"/>
        <end position="33"/>
    </location>
</feature>
<reference evidence="2 3" key="1">
    <citation type="journal article" date="2021" name="Commun. Biol.">
        <title>The genome of Shorea leprosula (Dipterocarpaceae) highlights the ecological relevance of drought in aseasonal tropical rainforests.</title>
        <authorList>
            <person name="Ng K.K.S."/>
            <person name="Kobayashi M.J."/>
            <person name="Fawcett J.A."/>
            <person name="Hatakeyama M."/>
            <person name="Paape T."/>
            <person name="Ng C.H."/>
            <person name="Ang C.C."/>
            <person name="Tnah L.H."/>
            <person name="Lee C.T."/>
            <person name="Nishiyama T."/>
            <person name="Sese J."/>
            <person name="O'Brien M.J."/>
            <person name="Copetti D."/>
            <person name="Mohd Noor M.I."/>
            <person name="Ong R.C."/>
            <person name="Putra M."/>
            <person name="Sireger I.Z."/>
            <person name="Indrioko S."/>
            <person name="Kosugi Y."/>
            <person name="Izuno A."/>
            <person name="Isagi Y."/>
            <person name="Lee S.L."/>
            <person name="Shimizu K.K."/>
        </authorList>
    </citation>
    <scope>NUCLEOTIDE SEQUENCE [LARGE SCALE GENOMIC DNA]</scope>
    <source>
        <strain evidence="2">214</strain>
    </source>
</reference>
<keyword evidence="3" id="KW-1185">Reference proteome</keyword>
<sequence length="33" mass="3516">MTGMETTSTKTAADEDGGKTDVEWEAGRLIINS</sequence>
<evidence type="ECO:0000256" key="1">
    <source>
        <dbReference type="SAM" id="MobiDB-lite"/>
    </source>
</evidence>
<name>A0AAV5MJ21_9ROSI</name>
<gene>
    <name evidence="2" type="ORF">SLEP1_g56623</name>
</gene>
<dbReference type="EMBL" id="BPVZ01000326">
    <property type="protein sequence ID" value="GKV49900.1"/>
    <property type="molecule type" value="Genomic_DNA"/>
</dbReference>
<dbReference type="Proteomes" id="UP001054252">
    <property type="component" value="Unassembled WGS sequence"/>
</dbReference>
<feature type="compositionally biased region" description="Polar residues" evidence="1">
    <location>
        <begin position="1"/>
        <end position="11"/>
    </location>
</feature>
<dbReference type="AlphaFoldDB" id="A0AAV5MJ21"/>